<dbReference type="SMART" id="SM00155">
    <property type="entry name" value="PLDc"/>
    <property type="match status" value="2"/>
</dbReference>
<organism evidence="9 10">
    <name type="scientific">Hymenobacter koreensis</name>
    <dbReference type="NCBI Taxonomy" id="1084523"/>
    <lineage>
        <taxon>Bacteria</taxon>
        <taxon>Pseudomonadati</taxon>
        <taxon>Bacteroidota</taxon>
        <taxon>Cytophagia</taxon>
        <taxon>Cytophagales</taxon>
        <taxon>Hymenobacteraceae</taxon>
        <taxon>Hymenobacter</taxon>
    </lineage>
</organism>
<dbReference type="InterPro" id="IPR051406">
    <property type="entry name" value="PLD_domain"/>
</dbReference>
<protein>
    <recommendedName>
        <fullName evidence="3">phospholipase D</fullName>
        <ecNumber evidence="3">3.1.4.4</ecNumber>
    </recommendedName>
</protein>
<dbReference type="InterPro" id="IPR025202">
    <property type="entry name" value="PLD-like_dom"/>
</dbReference>
<keyword evidence="5" id="KW-0442">Lipid degradation</keyword>
<keyword evidence="7" id="KW-0732">Signal</keyword>
<accession>A0ABP8J4X1</accession>
<dbReference type="PANTHER" id="PTHR43856:SF1">
    <property type="entry name" value="MITOCHONDRIAL CARDIOLIPIN HYDROLASE"/>
    <property type="match status" value="1"/>
</dbReference>
<dbReference type="Gene3D" id="2.60.40.10">
    <property type="entry name" value="Immunoglobulins"/>
    <property type="match status" value="1"/>
</dbReference>
<dbReference type="Proteomes" id="UP001500454">
    <property type="component" value="Unassembled WGS sequence"/>
</dbReference>
<feature type="signal peptide" evidence="7">
    <location>
        <begin position="1"/>
        <end position="23"/>
    </location>
</feature>
<evidence type="ECO:0000256" key="3">
    <source>
        <dbReference type="ARBA" id="ARBA00012027"/>
    </source>
</evidence>
<dbReference type="PROSITE" id="PS50035">
    <property type="entry name" value="PLD"/>
    <property type="match status" value="2"/>
</dbReference>
<proteinExistence type="inferred from homology"/>
<dbReference type="PANTHER" id="PTHR43856">
    <property type="entry name" value="CARDIOLIPIN HYDROLASE"/>
    <property type="match status" value="1"/>
</dbReference>
<dbReference type="Pfam" id="PF18962">
    <property type="entry name" value="Por_Secre_tail"/>
    <property type="match status" value="1"/>
</dbReference>
<dbReference type="CDD" id="cd04486">
    <property type="entry name" value="YhcR_OBF_like"/>
    <property type="match status" value="1"/>
</dbReference>
<evidence type="ECO:0000256" key="2">
    <source>
        <dbReference type="ARBA" id="ARBA00008664"/>
    </source>
</evidence>
<keyword evidence="10" id="KW-1185">Reference proteome</keyword>
<dbReference type="Pfam" id="PF13091">
    <property type="entry name" value="PLDc_2"/>
    <property type="match status" value="2"/>
</dbReference>
<evidence type="ECO:0000256" key="5">
    <source>
        <dbReference type="ARBA" id="ARBA00022963"/>
    </source>
</evidence>
<comment type="catalytic activity">
    <reaction evidence="1">
        <text>a 1,2-diacyl-sn-glycero-3-phosphocholine + H2O = a 1,2-diacyl-sn-glycero-3-phosphate + choline + H(+)</text>
        <dbReference type="Rhea" id="RHEA:14445"/>
        <dbReference type="ChEBI" id="CHEBI:15354"/>
        <dbReference type="ChEBI" id="CHEBI:15377"/>
        <dbReference type="ChEBI" id="CHEBI:15378"/>
        <dbReference type="ChEBI" id="CHEBI:57643"/>
        <dbReference type="ChEBI" id="CHEBI:58608"/>
        <dbReference type="EC" id="3.1.4.4"/>
    </reaction>
</comment>
<comment type="similarity">
    <text evidence="2">Belongs to the phospholipase D family.</text>
</comment>
<keyword evidence="4" id="KW-0378">Hydrolase</keyword>
<gene>
    <name evidence="9" type="ORF">GCM10023186_28060</name>
</gene>
<dbReference type="InterPro" id="IPR013783">
    <property type="entry name" value="Ig-like_fold"/>
</dbReference>
<reference evidence="10" key="1">
    <citation type="journal article" date="2019" name="Int. J. Syst. Evol. Microbiol.">
        <title>The Global Catalogue of Microorganisms (GCM) 10K type strain sequencing project: providing services to taxonomists for standard genome sequencing and annotation.</title>
        <authorList>
            <consortium name="The Broad Institute Genomics Platform"/>
            <consortium name="The Broad Institute Genome Sequencing Center for Infectious Disease"/>
            <person name="Wu L."/>
            <person name="Ma J."/>
        </authorList>
    </citation>
    <scope>NUCLEOTIDE SEQUENCE [LARGE SCALE GENOMIC DNA]</scope>
    <source>
        <strain evidence="10">JCM 17924</strain>
    </source>
</reference>
<evidence type="ECO:0000256" key="7">
    <source>
        <dbReference type="SAM" id="SignalP"/>
    </source>
</evidence>
<evidence type="ECO:0000313" key="10">
    <source>
        <dbReference type="Proteomes" id="UP001500454"/>
    </source>
</evidence>
<keyword evidence="6" id="KW-0443">Lipid metabolism</keyword>
<dbReference type="NCBIfam" id="TIGR04183">
    <property type="entry name" value="Por_Secre_tail"/>
    <property type="match status" value="1"/>
</dbReference>
<evidence type="ECO:0000256" key="6">
    <source>
        <dbReference type="ARBA" id="ARBA00023098"/>
    </source>
</evidence>
<dbReference type="InterPro" id="IPR001736">
    <property type="entry name" value="PLipase_D/transphosphatidylase"/>
</dbReference>
<name>A0ABP8J4X1_9BACT</name>
<dbReference type="SUPFAM" id="SSF56024">
    <property type="entry name" value="Phospholipase D/nuclease"/>
    <property type="match status" value="2"/>
</dbReference>
<dbReference type="SUPFAM" id="SSF49265">
    <property type="entry name" value="Fibronectin type III"/>
    <property type="match status" value="1"/>
</dbReference>
<dbReference type="InterPro" id="IPR036116">
    <property type="entry name" value="FN3_sf"/>
</dbReference>
<sequence>MKKSTLLALLCGGVFSFSHSALAQTAITIAQARAQAPAFNQSGATVKVRGVVTNGAELRDIRYLQDGTGGIAAYSPALVVGVGQGDSVEVTGTLKNFRGLLEIDPVTSITVLAGNRPLPAPVVFPAGGFTAAFAEQYEGQLVRLNGLTSITTNTATPGPVSSFTSGATYRINGNAANPLFVNAGSGPPDGLIGKPAPSGVFDVVGIMSQFTNTAPGTTGYQLLPRLYADFIQGGTPNLQTTPMPTNISTSGFTVNFRTQNPGDTKVEYATTAAGPFTTLTAAASVTQHSIAISGLQPATVYYIKASSTNSVGLSESRLVPMITASLSSGRMQTYFTNPVNTALALPGNNAIHAPNGSIADTLARYIGRAQETLDISIYNWNSAIILNAVNAAHARGVQVRVIYEGSNTNLSIPGLNAAIRRVARNTTQNIMHNKFVVIDANSTDPNRPWVWTGATNWTPGQLNQDRNNALVVQDQSLARVYTMEFNEMWGGGTNSTAVFGSRKTDNTPHYLNIGGKLVESWFSPTDNVNGRLIETIQTADNDLHVATMLITLSDLGTTIRNQVQLRNIANCSEVLVDDTTSAASSGAIFRNIRQALGSRAMVNNVAGIMHHKYVLVDAGASQSDPTVFTGSHNWSLSANTENDENTLIVHDSRIVNQYYQEFYRRITDQNRGIIPCNLVLANKTAKVQESSVQVYPNPTRGKFQLRVNSAVSARKATITLRDATGRVVLTQTQTMVAGQDLTVDASQLKAGLYMVQIVTPEATQVSRVVVE</sequence>
<evidence type="ECO:0000259" key="8">
    <source>
        <dbReference type="PROSITE" id="PS50035"/>
    </source>
</evidence>
<feature type="domain" description="PLD phosphodiesterase" evidence="8">
    <location>
        <begin position="427"/>
        <end position="461"/>
    </location>
</feature>
<dbReference type="Gene3D" id="3.30.870.10">
    <property type="entry name" value="Endonuclease Chain A"/>
    <property type="match status" value="2"/>
</dbReference>
<evidence type="ECO:0000256" key="4">
    <source>
        <dbReference type="ARBA" id="ARBA00022801"/>
    </source>
</evidence>
<feature type="domain" description="PLD phosphodiesterase" evidence="8">
    <location>
        <begin position="605"/>
        <end position="638"/>
    </location>
</feature>
<dbReference type="EC" id="3.1.4.4" evidence="3"/>
<evidence type="ECO:0000256" key="1">
    <source>
        <dbReference type="ARBA" id="ARBA00000798"/>
    </source>
</evidence>
<evidence type="ECO:0000313" key="9">
    <source>
        <dbReference type="EMBL" id="GAA4385072.1"/>
    </source>
</evidence>
<comment type="caution">
    <text evidence="9">The sequence shown here is derived from an EMBL/GenBank/DDBJ whole genome shotgun (WGS) entry which is preliminary data.</text>
</comment>
<feature type="chain" id="PRO_5046578231" description="phospholipase D" evidence="7">
    <location>
        <begin position="24"/>
        <end position="771"/>
    </location>
</feature>
<dbReference type="RefSeq" id="WP_345225228.1">
    <property type="nucleotide sequence ID" value="NZ_BAABHA010000010.1"/>
</dbReference>
<dbReference type="EMBL" id="BAABHA010000010">
    <property type="protein sequence ID" value="GAA4385072.1"/>
    <property type="molecule type" value="Genomic_DNA"/>
</dbReference>
<dbReference type="InterPro" id="IPR026444">
    <property type="entry name" value="Secre_tail"/>
</dbReference>